<dbReference type="EMBL" id="CM002872">
    <property type="protein sequence ID" value="KFK36214.1"/>
    <property type="molecule type" value="Genomic_DNA"/>
</dbReference>
<dbReference type="AlphaFoldDB" id="A0A087H262"/>
<sequence>MHTYLPHLYIYKFKFFLELKHFKRCKGHIAYLPFSNVDLVRQSTYSK</sequence>
<organism evidence="1 2">
    <name type="scientific">Arabis alpina</name>
    <name type="common">Alpine rock-cress</name>
    <dbReference type="NCBI Taxonomy" id="50452"/>
    <lineage>
        <taxon>Eukaryota</taxon>
        <taxon>Viridiplantae</taxon>
        <taxon>Streptophyta</taxon>
        <taxon>Embryophyta</taxon>
        <taxon>Tracheophyta</taxon>
        <taxon>Spermatophyta</taxon>
        <taxon>Magnoliopsida</taxon>
        <taxon>eudicotyledons</taxon>
        <taxon>Gunneridae</taxon>
        <taxon>Pentapetalae</taxon>
        <taxon>rosids</taxon>
        <taxon>malvids</taxon>
        <taxon>Brassicales</taxon>
        <taxon>Brassicaceae</taxon>
        <taxon>Arabideae</taxon>
        <taxon>Arabis</taxon>
    </lineage>
</organism>
<proteinExistence type="predicted"/>
<keyword evidence="2" id="KW-1185">Reference proteome</keyword>
<protein>
    <submittedName>
        <fullName evidence="1">Uncharacterized protein</fullName>
    </submittedName>
</protein>
<dbReference type="Gramene" id="KFK36214">
    <property type="protein sequence ID" value="KFK36214"/>
    <property type="gene ID" value="AALP_AA4G092600"/>
</dbReference>
<evidence type="ECO:0000313" key="2">
    <source>
        <dbReference type="Proteomes" id="UP000029120"/>
    </source>
</evidence>
<reference evidence="2" key="1">
    <citation type="journal article" date="2015" name="Nat. Plants">
        <title>Genome expansion of Arabis alpina linked with retrotransposition and reduced symmetric DNA methylation.</title>
        <authorList>
            <person name="Willing E.M."/>
            <person name="Rawat V."/>
            <person name="Mandakova T."/>
            <person name="Maumus F."/>
            <person name="James G.V."/>
            <person name="Nordstroem K.J."/>
            <person name="Becker C."/>
            <person name="Warthmann N."/>
            <person name="Chica C."/>
            <person name="Szarzynska B."/>
            <person name="Zytnicki M."/>
            <person name="Albani M.C."/>
            <person name="Kiefer C."/>
            <person name="Bergonzi S."/>
            <person name="Castaings L."/>
            <person name="Mateos J.L."/>
            <person name="Berns M.C."/>
            <person name="Bujdoso N."/>
            <person name="Piofczyk T."/>
            <person name="de Lorenzo L."/>
            <person name="Barrero-Sicilia C."/>
            <person name="Mateos I."/>
            <person name="Piednoel M."/>
            <person name="Hagmann J."/>
            <person name="Chen-Min-Tao R."/>
            <person name="Iglesias-Fernandez R."/>
            <person name="Schuster S.C."/>
            <person name="Alonso-Blanco C."/>
            <person name="Roudier F."/>
            <person name="Carbonero P."/>
            <person name="Paz-Ares J."/>
            <person name="Davis S.J."/>
            <person name="Pecinka A."/>
            <person name="Quesneville H."/>
            <person name="Colot V."/>
            <person name="Lysak M.A."/>
            <person name="Weigel D."/>
            <person name="Coupland G."/>
            <person name="Schneeberger K."/>
        </authorList>
    </citation>
    <scope>NUCLEOTIDE SEQUENCE [LARGE SCALE GENOMIC DNA]</scope>
    <source>
        <strain evidence="2">cv. Pajares</strain>
    </source>
</reference>
<accession>A0A087H262</accession>
<dbReference type="Proteomes" id="UP000029120">
    <property type="component" value="Chromosome 4"/>
</dbReference>
<gene>
    <name evidence="1" type="ordered locus">AALP_Aa4g092600</name>
</gene>
<evidence type="ECO:0000313" key="1">
    <source>
        <dbReference type="EMBL" id="KFK36214.1"/>
    </source>
</evidence>
<name>A0A087H262_ARAAL</name>